<gene>
    <name evidence="1" type="ORF">BACCOPRO_01600</name>
</gene>
<name>S0F703_9BACT</name>
<evidence type="ECO:0000313" key="1">
    <source>
        <dbReference type="EMBL" id="EEF76103.1"/>
    </source>
</evidence>
<comment type="caution">
    <text evidence="1">The sequence shown here is derived from an EMBL/GenBank/DDBJ whole genome shotgun (WGS) entry which is preliminary data.</text>
</comment>
<organism evidence="1 2">
    <name type="scientific">Phocaeicola coprophilus DSM 18228 = JCM 13818</name>
    <dbReference type="NCBI Taxonomy" id="547042"/>
    <lineage>
        <taxon>Bacteria</taxon>
        <taxon>Pseudomonadati</taxon>
        <taxon>Bacteroidota</taxon>
        <taxon>Bacteroidia</taxon>
        <taxon>Bacteroidales</taxon>
        <taxon>Bacteroidaceae</taxon>
        <taxon>Phocaeicola</taxon>
    </lineage>
</organism>
<evidence type="ECO:0000313" key="2">
    <source>
        <dbReference type="Proteomes" id="UP000014073"/>
    </source>
</evidence>
<sequence>MFISLLLRSNLDRQEIEFTCQEKGEKEVNKQGGSEKVYYCIICVKKCQRKNKLMFLNTNEEAP</sequence>
<dbReference type="Proteomes" id="UP000014073">
    <property type="component" value="Unassembled WGS sequence"/>
</dbReference>
<dbReference type="HOGENOM" id="CLU_2876312_0_0_10"/>
<dbReference type="EMBL" id="ACBW01000115">
    <property type="protein sequence ID" value="EEF76103.1"/>
    <property type="molecule type" value="Genomic_DNA"/>
</dbReference>
<accession>S0F703</accession>
<dbReference type="AlphaFoldDB" id="S0F703"/>
<protein>
    <submittedName>
        <fullName evidence="1">Uncharacterized protein</fullName>
    </submittedName>
</protein>
<keyword evidence="2" id="KW-1185">Reference proteome</keyword>
<reference evidence="1 2" key="1">
    <citation type="submission" date="2008-12" db="EMBL/GenBank/DDBJ databases">
        <authorList>
            <person name="Fulton L."/>
            <person name="Clifton S."/>
            <person name="Fulton B."/>
            <person name="Xu J."/>
            <person name="Minx P."/>
            <person name="Pepin K.H."/>
            <person name="Johnson M."/>
            <person name="Bhonagiri V."/>
            <person name="Nash W.E."/>
            <person name="Mardis E.R."/>
            <person name="Wilson R.K."/>
        </authorList>
    </citation>
    <scope>NUCLEOTIDE SEQUENCE [LARGE SCALE GENOMIC DNA]</scope>
    <source>
        <strain evidence="1 2">DSM 18228</strain>
    </source>
</reference>
<proteinExistence type="predicted"/>